<evidence type="ECO:0000313" key="2">
    <source>
        <dbReference type="Proteomes" id="UP000704712"/>
    </source>
</evidence>
<sequence length="67" mass="7480">MSPVKHYVRTFYKKRPPGRLKRVSAAEKRTDIFGKGCADGVTGNRQNTFVKAVPFAPYGLCNNFSAE</sequence>
<dbReference type="EMBL" id="JAACNO010000547">
    <property type="protein sequence ID" value="KAF4146859.1"/>
    <property type="molecule type" value="Genomic_DNA"/>
</dbReference>
<dbReference type="AlphaFoldDB" id="A0A8S9V6N3"/>
<dbReference type="Proteomes" id="UP000704712">
    <property type="component" value="Unassembled WGS sequence"/>
</dbReference>
<proteinExistence type="predicted"/>
<organism evidence="1 2">
    <name type="scientific">Phytophthora infestans</name>
    <name type="common">Potato late blight agent</name>
    <name type="synonym">Botrytis infestans</name>
    <dbReference type="NCBI Taxonomy" id="4787"/>
    <lineage>
        <taxon>Eukaryota</taxon>
        <taxon>Sar</taxon>
        <taxon>Stramenopiles</taxon>
        <taxon>Oomycota</taxon>
        <taxon>Peronosporomycetes</taxon>
        <taxon>Peronosporales</taxon>
        <taxon>Peronosporaceae</taxon>
        <taxon>Phytophthora</taxon>
    </lineage>
</organism>
<reference evidence="1" key="1">
    <citation type="submission" date="2020-03" db="EMBL/GenBank/DDBJ databases">
        <title>Hybrid Assembly of Korean Phytophthora infestans isolates.</title>
        <authorList>
            <person name="Prokchorchik M."/>
            <person name="Lee Y."/>
            <person name="Seo J."/>
            <person name="Cho J.-H."/>
            <person name="Park Y.-E."/>
            <person name="Jang D.-C."/>
            <person name="Im J.-S."/>
            <person name="Choi J.-G."/>
            <person name="Park H.-J."/>
            <person name="Lee G.-B."/>
            <person name="Lee Y.-G."/>
            <person name="Hong S.-Y."/>
            <person name="Cho K."/>
            <person name="Sohn K.H."/>
        </authorList>
    </citation>
    <scope>NUCLEOTIDE SEQUENCE</scope>
    <source>
        <strain evidence="1">KR_2_A2</strain>
    </source>
</reference>
<name>A0A8S9V6N3_PHYIN</name>
<protein>
    <submittedName>
        <fullName evidence="1">Uncharacterized protein</fullName>
    </submittedName>
</protein>
<evidence type="ECO:0000313" key="1">
    <source>
        <dbReference type="EMBL" id="KAF4146859.1"/>
    </source>
</evidence>
<comment type="caution">
    <text evidence="1">The sequence shown here is derived from an EMBL/GenBank/DDBJ whole genome shotgun (WGS) entry which is preliminary data.</text>
</comment>
<accession>A0A8S9V6N3</accession>
<gene>
    <name evidence="1" type="ORF">GN958_ATG03938</name>
</gene>